<evidence type="ECO:0000256" key="2">
    <source>
        <dbReference type="ARBA" id="ARBA00008335"/>
    </source>
</evidence>
<dbReference type="Proteomes" id="UP000277671">
    <property type="component" value="Unassembled WGS sequence"/>
</dbReference>
<dbReference type="OrthoDB" id="62126at2"/>
<feature type="transmembrane region" description="Helical" evidence="7">
    <location>
        <begin position="238"/>
        <end position="266"/>
    </location>
</feature>
<keyword evidence="6 7" id="KW-0472">Membrane</keyword>
<gene>
    <name evidence="8" type="ORF">BDK92_2215</name>
</gene>
<evidence type="ECO:0000313" key="9">
    <source>
        <dbReference type="Proteomes" id="UP000277671"/>
    </source>
</evidence>
<evidence type="ECO:0000256" key="6">
    <source>
        <dbReference type="ARBA" id="ARBA00023136"/>
    </source>
</evidence>
<comment type="similarity">
    <text evidence="2">Belongs to the major facilitator superfamily.</text>
</comment>
<feature type="transmembrane region" description="Helical" evidence="7">
    <location>
        <begin position="52"/>
        <end position="75"/>
    </location>
</feature>
<dbReference type="GO" id="GO:0016020">
    <property type="term" value="C:membrane"/>
    <property type="evidence" value="ECO:0007669"/>
    <property type="project" value="TreeGrafter"/>
</dbReference>
<dbReference type="SUPFAM" id="SSF103473">
    <property type="entry name" value="MFS general substrate transporter"/>
    <property type="match status" value="1"/>
</dbReference>
<organism evidence="8 9">
    <name type="scientific">Micromonospora pisi</name>
    <dbReference type="NCBI Taxonomy" id="589240"/>
    <lineage>
        <taxon>Bacteria</taxon>
        <taxon>Bacillati</taxon>
        <taxon>Actinomycetota</taxon>
        <taxon>Actinomycetes</taxon>
        <taxon>Micromonosporales</taxon>
        <taxon>Micromonosporaceae</taxon>
        <taxon>Micromonospora</taxon>
    </lineage>
</organism>
<evidence type="ECO:0000256" key="5">
    <source>
        <dbReference type="ARBA" id="ARBA00022989"/>
    </source>
</evidence>
<dbReference type="InterPro" id="IPR011701">
    <property type="entry name" value="MFS"/>
</dbReference>
<sequence>MVTLTRTPGDSASGPRLAPAAVTAAVVAFVVIGVQQSLYGPAIPALRAAHDISAGAAGAALSVHFLGAVLGVLALPRSRRRGIADGTFLAAALALIASGCVGFLLAPGWPLALTAAFVAGVGFGGIDGGVNQVFTEIYTGDGGGHGMLNLLHGCFGVGAIAGPVAIGLLPGYGWAFVACAVGSVIVLPVLLGIRTGRVADPRRAGRRVLSLLGLALIGFFVLHVGLETGAGGWETTHLISTGLTASAAATATSGFWFAFTAVRFAVVPLCRRFPPRTIVIACTVMTPVAAVATLSHPLAPWAYGLLGVAVGPLFPTGLAWLGQLRPELIPTVVAVSMLGGVAFPPALGLAVESFGPGAVPWGLVGVALTTVATLALITGLASRPGPNR</sequence>
<name>A0A495JHU7_9ACTN</name>
<dbReference type="PANTHER" id="PTHR23514:SF3">
    <property type="entry name" value="BYPASS OF STOP CODON PROTEIN 6"/>
    <property type="match status" value="1"/>
</dbReference>
<feature type="transmembrane region" description="Helical" evidence="7">
    <location>
        <begin position="359"/>
        <end position="381"/>
    </location>
</feature>
<evidence type="ECO:0000256" key="7">
    <source>
        <dbReference type="SAM" id="Phobius"/>
    </source>
</evidence>
<evidence type="ECO:0000313" key="8">
    <source>
        <dbReference type="EMBL" id="RKR87912.1"/>
    </source>
</evidence>
<dbReference type="GO" id="GO:0012505">
    <property type="term" value="C:endomembrane system"/>
    <property type="evidence" value="ECO:0007669"/>
    <property type="project" value="UniProtKB-SubCell"/>
</dbReference>
<keyword evidence="3" id="KW-0813">Transport</keyword>
<dbReference type="InterPro" id="IPR036259">
    <property type="entry name" value="MFS_trans_sf"/>
</dbReference>
<dbReference type="GO" id="GO:0022857">
    <property type="term" value="F:transmembrane transporter activity"/>
    <property type="evidence" value="ECO:0007669"/>
    <property type="project" value="InterPro"/>
</dbReference>
<dbReference type="Pfam" id="PF07690">
    <property type="entry name" value="MFS_1"/>
    <property type="match status" value="1"/>
</dbReference>
<reference evidence="8 9" key="1">
    <citation type="submission" date="2018-10" db="EMBL/GenBank/DDBJ databases">
        <title>Sequencing the genomes of 1000 actinobacteria strains.</title>
        <authorList>
            <person name="Klenk H.-P."/>
        </authorList>
    </citation>
    <scope>NUCLEOTIDE SEQUENCE [LARGE SCALE GENOMIC DNA]</scope>
    <source>
        <strain evidence="8 9">DSM 45175</strain>
    </source>
</reference>
<accession>A0A495JHU7</accession>
<feature type="transmembrane region" description="Helical" evidence="7">
    <location>
        <begin position="278"/>
        <end position="295"/>
    </location>
</feature>
<dbReference type="InterPro" id="IPR051788">
    <property type="entry name" value="MFS_Transporter"/>
</dbReference>
<keyword evidence="4 7" id="KW-0812">Transmembrane</keyword>
<keyword evidence="9" id="KW-1185">Reference proteome</keyword>
<dbReference type="Gene3D" id="1.20.1250.20">
    <property type="entry name" value="MFS general substrate transporter like domains"/>
    <property type="match status" value="2"/>
</dbReference>
<protein>
    <submittedName>
        <fullName evidence="8">Fucose permease</fullName>
    </submittedName>
</protein>
<feature type="transmembrane region" description="Helical" evidence="7">
    <location>
        <begin position="87"/>
        <end position="106"/>
    </location>
</feature>
<dbReference type="EMBL" id="RBKT01000001">
    <property type="protein sequence ID" value="RKR87912.1"/>
    <property type="molecule type" value="Genomic_DNA"/>
</dbReference>
<comment type="subcellular location">
    <subcellularLocation>
        <location evidence="1">Endomembrane system</location>
        <topology evidence="1">Multi-pass membrane protein</topology>
    </subcellularLocation>
</comment>
<dbReference type="PANTHER" id="PTHR23514">
    <property type="entry name" value="BYPASS OF STOP CODON PROTEIN 6"/>
    <property type="match status" value="1"/>
</dbReference>
<comment type="caution">
    <text evidence="8">The sequence shown here is derived from an EMBL/GenBank/DDBJ whole genome shotgun (WGS) entry which is preliminary data.</text>
</comment>
<evidence type="ECO:0000256" key="1">
    <source>
        <dbReference type="ARBA" id="ARBA00004127"/>
    </source>
</evidence>
<dbReference type="AlphaFoldDB" id="A0A495JHU7"/>
<feature type="transmembrane region" description="Helical" evidence="7">
    <location>
        <begin position="172"/>
        <end position="196"/>
    </location>
</feature>
<feature type="transmembrane region" description="Helical" evidence="7">
    <location>
        <begin position="20"/>
        <end position="40"/>
    </location>
</feature>
<feature type="transmembrane region" description="Helical" evidence="7">
    <location>
        <begin position="208"/>
        <end position="226"/>
    </location>
</feature>
<keyword evidence="5 7" id="KW-1133">Transmembrane helix</keyword>
<feature type="transmembrane region" description="Helical" evidence="7">
    <location>
        <begin position="146"/>
        <end position="166"/>
    </location>
</feature>
<feature type="transmembrane region" description="Helical" evidence="7">
    <location>
        <begin position="301"/>
        <end position="321"/>
    </location>
</feature>
<feature type="transmembrane region" description="Helical" evidence="7">
    <location>
        <begin position="112"/>
        <end position="134"/>
    </location>
</feature>
<evidence type="ECO:0000256" key="4">
    <source>
        <dbReference type="ARBA" id="ARBA00022692"/>
    </source>
</evidence>
<evidence type="ECO:0000256" key="3">
    <source>
        <dbReference type="ARBA" id="ARBA00022448"/>
    </source>
</evidence>
<proteinExistence type="inferred from homology"/>
<feature type="transmembrane region" description="Helical" evidence="7">
    <location>
        <begin position="328"/>
        <end position="347"/>
    </location>
</feature>